<comment type="caution">
    <text evidence="2">The sequence shown here is derived from an EMBL/GenBank/DDBJ whole genome shotgun (WGS) entry which is preliminary data.</text>
</comment>
<keyword evidence="3" id="KW-1185">Reference proteome</keyword>
<evidence type="ECO:0000256" key="1">
    <source>
        <dbReference type="SAM" id="Phobius"/>
    </source>
</evidence>
<proteinExistence type="predicted"/>
<feature type="transmembrane region" description="Helical" evidence="1">
    <location>
        <begin position="6"/>
        <end position="22"/>
    </location>
</feature>
<evidence type="ECO:0000313" key="3">
    <source>
        <dbReference type="Proteomes" id="UP000037784"/>
    </source>
</evidence>
<keyword evidence="1" id="KW-0472">Membrane</keyword>
<reference evidence="3" key="1">
    <citation type="submission" date="2015-08" db="EMBL/GenBank/DDBJ databases">
        <title>Draft Genome Sequence of a Heterotrophic Facultative Anaerobic Bacterium Ardenticatena maritima Strain 110S.</title>
        <authorList>
            <person name="Kawaichi S."/>
            <person name="Yoshida T."/>
            <person name="Sako Y."/>
            <person name="Nakamura R."/>
        </authorList>
    </citation>
    <scope>NUCLEOTIDE SEQUENCE [LARGE SCALE GENOMIC DNA]</scope>
    <source>
        <strain evidence="3">110S</strain>
    </source>
</reference>
<keyword evidence="1" id="KW-1133">Transmembrane helix</keyword>
<accession>A0A0M9UC57</accession>
<protein>
    <submittedName>
        <fullName evidence="2">Uncharacterized protein</fullName>
    </submittedName>
</protein>
<dbReference type="Proteomes" id="UP000037784">
    <property type="component" value="Unassembled WGS sequence"/>
</dbReference>
<evidence type="ECO:0000313" key="2">
    <source>
        <dbReference type="EMBL" id="GAP62574.1"/>
    </source>
</evidence>
<dbReference type="EMBL" id="BBZA01000063">
    <property type="protein sequence ID" value="GAP62574.1"/>
    <property type="molecule type" value="Genomic_DNA"/>
</dbReference>
<sequence length="41" mass="4560">MGGDVVLMRTLLALSSLRILFLDTKKRLDAHVYDSPISANE</sequence>
<dbReference type="InParanoid" id="A0A0M9UC57"/>
<dbReference type="AlphaFoldDB" id="A0A0M9UC57"/>
<gene>
    <name evidence="2" type="ORF">ARMA_0997</name>
</gene>
<name>A0A0M9UC57_9CHLR</name>
<organism evidence="2 3">
    <name type="scientific">Ardenticatena maritima</name>
    <dbReference type="NCBI Taxonomy" id="872965"/>
    <lineage>
        <taxon>Bacteria</taxon>
        <taxon>Bacillati</taxon>
        <taxon>Chloroflexota</taxon>
        <taxon>Ardenticatenia</taxon>
        <taxon>Ardenticatenales</taxon>
        <taxon>Ardenticatenaceae</taxon>
        <taxon>Ardenticatena</taxon>
    </lineage>
</organism>
<keyword evidence="1" id="KW-0812">Transmembrane</keyword>